<organism evidence="2 3">
    <name type="scientific">Rhynchophorus ferrugineus</name>
    <name type="common">Red palm weevil</name>
    <name type="synonym">Curculio ferrugineus</name>
    <dbReference type="NCBI Taxonomy" id="354439"/>
    <lineage>
        <taxon>Eukaryota</taxon>
        <taxon>Metazoa</taxon>
        <taxon>Ecdysozoa</taxon>
        <taxon>Arthropoda</taxon>
        <taxon>Hexapoda</taxon>
        <taxon>Insecta</taxon>
        <taxon>Pterygota</taxon>
        <taxon>Neoptera</taxon>
        <taxon>Endopterygota</taxon>
        <taxon>Coleoptera</taxon>
        <taxon>Polyphaga</taxon>
        <taxon>Cucujiformia</taxon>
        <taxon>Curculionidae</taxon>
        <taxon>Dryophthorinae</taxon>
        <taxon>Rhynchophorus</taxon>
    </lineage>
</organism>
<keyword evidence="3" id="KW-1185">Reference proteome</keyword>
<evidence type="ECO:0000313" key="2">
    <source>
        <dbReference type="EMBL" id="KAF7267487.1"/>
    </source>
</evidence>
<evidence type="ECO:0000313" key="3">
    <source>
        <dbReference type="Proteomes" id="UP000625711"/>
    </source>
</evidence>
<dbReference type="Proteomes" id="UP000625711">
    <property type="component" value="Unassembled WGS sequence"/>
</dbReference>
<protein>
    <submittedName>
        <fullName evidence="2">Uncharacterized protein</fullName>
    </submittedName>
</protein>
<dbReference type="EMBL" id="JAACXV010014416">
    <property type="protein sequence ID" value="KAF7267487.1"/>
    <property type="molecule type" value="Genomic_DNA"/>
</dbReference>
<reference evidence="2" key="1">
    <citation type="submission" date="2020-08" db="EMBL/GenBank/DDBJ databases">
        <title>Genome sequencing and assembly of the red palm weevil Rhynchophorus ferrugineus.</title>
        <authorList>
            <person name="Dias G.B."/>
            <person name="Bergman C.M."/>
            <person name="Manee M."/>
        </authorList>
    </citation>
    <scope>NUCLEOTIDE SEQUENCE</scope>
    <source>
        <strain evidence="2">AA-2017</strain>
        <tissue evidence="2">Whole larva</tissue>
    </source>
</reference>
<name>A0A834HV18_RHYFE</name>
<comment type="caution">
    <text evidence="2">The sequence shown here is derived from an EMBL/GenBank/DDBJ whole genome shotgun (WGS) entry which is preliminary data.</text>
</comment>
<evidence type="ECO:0000256" key="1">
    <source>
        <dbReference type="SAM" id="MobiDB-lite"/>
    </source>
</evidence>
<feature type="region of interest" description="Disordered" evidence="1">
    <location>
        <begin position="79"/>
        <end position="105"/>
    </location>
</feature>
<dbReference type="AlphaFoldDB" id="A0A834HV18"/>
<gene>
    <name evidence="2" type="ORF">GWI33_019285</name>
</gene>
<feature type="non-terminal residue" evidence="2">
    <location>
        <position position="1"/>
    </location>
</feature>
<proteinExistence type="predicted"/>
<sequence length="105" mass="11601">ECDQIYQGETKHSSFLLNNRETYPLYPHIRQVSLITIPSLVQKISKNTLTRVDCGGTLSFVFAACPNASWSTVDPDAAAKLKRRDARPVRGVATPTMRGPTPTAR</sequence>
<accession>A0A834HV18</accession>